<evidence type="ECO:0000313" key="5">
    <source>
        <dbReference type="EMBL" id="QSB17149.1"/>
    </source>
</evidence>
<dbReference type="Proteomes" id="UP000662857">
    <property type="component" value="Chromosome"/>
</dbReference>
<protein>
    <submittedName>
        <fullName evidence="5">Methylaspartate mutase</fullName>
    </submittedName>
</protein>
<reference evidence="5" key="1">
    <citation type="submission" date="2021-02" db="EMBL/GenBank/DDBJ databases">
        <title>Natrosporangium hydrolyticum gen. nov., sp. nov, a haloalkaliphilic actinobacterium from a soda solonchak soil.</title>
        <authorList>
            <person name="Sorokin D.Y."/>
            <person name="Khijniak T.V."/>
            <person name="Zakharycheva A.P."/>
            <person name="Boueva O.V."/>
            <person name="Ariskina E.V."/>
            <person name="Hahnke R.L."/>
            <person name="Bunk B."/>
            <person name="Sproer C."/>
            <person name="Schumann P."/>
            <person name="Evtushenko L.I."/>
            <person name="Kublanov I.V."/>
        </authorList>
    </citation>
    <scope>NUCLEOTIDE SEQUENCE</scope>
    <source>
        <strain evidence="5">DSM 106523</strain>
    </source>
</reference>
<evidence type="ECO:0000256" key="3">
    <source>
        <dbReference type="ARBA" id="ARBA00023285"/>
    </source>
</evidence>
<dbReference type="Pfam" id="PF06368">
    <property type="entry name" value="Met_asp_mut_E"/>
    <property type="match status" value="1"/>
</dbReference>
<dbReference type="GO" id="GO:0019670">
    <property type="term" value="P:anaerobic L-glutamate catabolic process"/>
    <property type="evidence" value="ECO:0007669"/>
    <property type="project" value="InterPro"/>
</dbReference>
<dbReference type="InterPro" id="IPR016176">
    <property type="entry name" value="Cbl-dep_enz_cat"/>
</dbReference>
<accession>A0A895YNU1</accession>
<dbReference type="PIRSF" id="PIRSF001495">
    <property type="entry name" value="Met_asp_mut_epsi"/>
    <property type="match status" value="1"/>
</dbReference>
<feature type="region of interest" description="Disordered" evidence="4">
    <location>
        <begin position="425"/>
        <end position="459"/>
    </location>
</feature>
<dbReference type="SUPFAM" id="SSF51703">
    <property type="entry name" value="Cobalamin (vitamin B12)-dependent enzymes"/>
    <property type="match status" value="1"/>
</dbReference>
<keyword evidence="3" id="KW-0170">Cobalt</keyword>
<evidence type="ECO:0000256" key="4">
    <source>
        <dbReference type="SAM" id="MobiDB-lite"/>
    </source>
</evidence>
<dbReference type="KEGG" id="nhy:JQS43_06745"/>
<name>A0A895YNU1_9ACTN</name>
<dbReference type="InterPro" id="IPR006396">
    <property type="entry name" value="Glu_mut_E"/>
</dbReference>
<keyword evidence="1" id="KW-0846">Cobalamin</keyword>
<gene>
    <name evidence="5" type="ORF">JQS43_06745</name>
</gene>
<dbReference type="Gene3D" id="3.20.20.240">
    <property type="entry name" value="Methylmalonyl-CoA mutase"/>
    <property type="match status" value="1"/>
</dbReference>
<evidence type="ECO:0000256" key="1">
    <source>
        <dbReference type="ARBA" id="ARBA00022628"/>
    </source>
</evidence>
<dbReference type="GO" id="GO:0050097">
    <property type="term" value="F:methylaspartate mutase activity"/>
    <property type="evidence" value="ECO:0007669"/>
    <property type="project" value="InterPro"/>
</dbReference>
<dbReference type="AlphaFoldDB" id="A0A895YNU1"/>
<evidence type="ECO:0000313" key="6">
    <source>
        <dbReference type="Proteomes" id="UP000662857"/>
    </source>
</evidence>
<keyword evidence="6" id="KW-1185">Reference proteome</keyword>
<dbReference type="EMBL" id="CP070499">
    <property type="protein sequence ID" value="QSB17149.1"/>
    <property type="molecule type" value="Genomic_DNA"/>
</dbReference>
<sequence>MLSTVRRPPARRSFGDFVRRANHRGELVVQPRMGFGEPARMRSGLAATRAAAATTVGTITVDSYTRLGELAAAAESIRTGQLLNGYPLASHPIDTTRAMLAGIAGDGFPVQVRHGSANPRHIFAALIAAGLDATEGGPVSYCLPYGRVPLVDSVRHWRDCCELFARLQDRGVEPHLETFAGCMLGQLCPPSQLIALSVLEAMFFRQHGLRCVSVSYAQQTNQAQDREAVAALRRLCRRLLPDLNWHVVIYAYMGVYPTSPSGARRLLAHAAELAAESGAERLIVKTVVEAVRIPTIEENRDALEVAAATARATARVGSDDEPGADSQIYQEAVALIEAVLELDTDVGAALRVAFLRGYLDIPFCLHPDNRGQTRSYLDDSGRLRWADIGKLPLGTVVDVGRRERVDCATLMASLSYMRQKYDGASGYPGEVPELSGPARPKSNPARVPIGATAEEESQP</sequence>
<dbReference type="GO" id="GO:0031419">
    <property type="term" value="F:cobalamin binding"/>
    <property type="evidence" value="ECO:0007669"/>
    <property type="project" value="UniProtKB-KW"/>
</dbReference>
<keyword evidence="2" id="KW-0413">Isomerase</keyword>
<proteinExistence type="predicted"/>
<evidence type="ECO:0000256" key="2">
    <source>
        <dbReference type="ARBA" id="ARBA00023235"/>
    </source>
</evidence>
<organism evidence="5 6">
    <name type="scientific">Natronosporangium hydrolyticum</name>
    <dbReference type="NCBI Taxonomy" id="2811111"/>
    <lineage>
        <taxon>Bacteria</taxon>
        <taxon>Bacillati</taxon>
        <taxon>Actinomycetota</taxon>
        <taxon>Actinomycetes</taxon>
        <taxon>Micromonosporales</taxon>
        <taxon>Micromonosporaceae</taxon>
        <taxon>Natronosporangium</taxon>
    </lineage>
</organism>